<organism evidence="1">
    <name type="scientific">marine sediment metagenome</name>
    <dbReference type="NCBI Taxonomy" id="412755"/>
    <lineage>
        <taxon>unclassified sequences</taxon>
        <taxon>metagenomes</taxon>
        <taxon>ecological metagenomes</taxon>
    </lineage>
</organism>
<protein>
    <submittedName>
        <fullName evidence="1">Uncharacterized protein</fullName>
    </submittedName>
</protein>
<gene>
    <name evidence="1" type="ORF">S06H3_31277</name>
</gene>
<comment type="caution">
    <text evidence="1">The sequence shown here is derived from an EMBL/GenBank/DDBJ whole genome shotgun (WGS) entry which is preliminary data.</text>
</comment>
<evidence type="ECO:0000313" key="1">
    <source>
        <dbReference type="EMBL" id="GAI20445.1"/>
    </source>
</evidence>
<dbReference type="EMBL" id="BARV01018505">
    <property type="protein sequence ID" value="GAI20445.1"/>
    <property type="molecule type" value="Genomic_DNA"/>
</dbReference>
<name>X1N0Q6_9ZZZZ</name>
<sequence>MVSQIVKPDVKITQTIDVNIAAVAELVHIPIDIITCNVTMPITLKASEIMMPIDLQGSFIMMPVDLQAQYVDLDVKIVAQTVNVDIEINAQNVGVKIESEWQSYRGNEKDQFKESGNLAWSESFATVDYAPPEGKDLYITGMAFAIYPAAADDYDHHLRGEAVLFCSYLGNEISPIGGEGGGGITFPTPIKIPSQKNVSVRGTNWSNITCKMHVSWWGYEA</sequence>
<dbReference type="AlphaFoldDB" id="X1N0Q6"/>
<proteinExistence type="predicted"/>
<accession>X1N0Q6</accession>
<reference evidence="1" key="1">
    <citation type="journal article" date="2014" name="Front. Microbiol.">
        <title>High frequency of phylogenetically diverse reductive dehalogenase-homologous genes in deep subseafloor sedimentary metagenomes.</title>
        <authorList>
            <person name="Kawai M."/>
            <person name="Futagami T."/>
            <person name="Toyoda A."/>
            <person name="Takaki Y."/>
            <person name="Nishi S."/>
            <person name="Hori S."/>
            <person name="Arai W."/>
            <person name="Tsubouchi T."/>
            <person name="Morono Y."/>
            <person name="Uchiyama I."/>
            <person name="Ito T."/>
            <person name="Fujiyama A."/>
            <person name="Inagaki F."/>
            <person name="Takami H."/>
        </authorList>
    </citation>
    <scope>NUCLEOTIDE SEQUENCE</scope>
    <source>
        <strain evidence="1">Expedition CK06-06</strain>
    </source>
</reference>